<gene>
    <name evidence="8 10" type="primary">lnt</name>
    <name evidence="10" type="ORF">GCM10010102_09720</name>
</gene>
<dbReference type="PANTHER" id="PTHR38686">
    <property type="entry name" value="APOLIPOPROTEIN N-ACYLTRANSFERASE"/>
    <property type="match status" value="1"/>
</dbReference>
<dbReference type="GO" id="GO:0005886">
    <property type="term" value="C:plasma membrane"/>
    <property type="evidence" value="ECO:0007669"/>
    <property type="project" value="UniProtKB-SubCell"/>
</dbReference>
<keyword evidence="6 8" id="KW-0472">Membrane</keyword>
<evidence type="ECO:0000256" key="6">
    <source>
        <dbReference type="ARBA" id="ARBA00023136"/>
    </source>
</evidence>
<dbReference type="InterPro" id="IPR036526">
    <property type="entry name" value="C-N_Hydrolase_sf"/>
</dbReference>
<organism evidence="10 11">
    <name type="scientific">Promicromonospora citrea</name>
    <dbReference type="NCBI Taxonomy" id="43677"/>
    <lineage>
        <taxon>Bacteria</taxon>
        <taxon>Bacillati</taxon>
        <taxon>Actinomycetota</taxon>
        <taxon>Actinomycetes</taxon>
        <taxon>Micrococcales</taxon>
        <taxon>Promicromonosporaceae</taxon>
        <taxon>Promicromonospora</taxon>
    </lineage>
</organism>
<dbReference type="RefSeq" id="WP_171105452.1">
    <property type="nucleotide sequence ID" value="NZ_BMPT01000003.1"/>
</dbReference>
<feature type="transmembrane region" description="Helical" evidence="8">
    <location>
        <begin position="73"/>
        <end position="91"/>
    </location>
</feature>
<feature type="transmembrane region" description="Helical" evidence="8">
    <location>
        <begin position="48"/>
        <end position="66"/>
    </location>
</feature>
<keyword evidence="7 8" id="KW-0012">Acyltransferase</keyword>
<dbReference type="NCBIfam" id="TIGR00546">
    <property type="entry name" value="lnt"/>
    <property type="match status" value="1"/>
</dbReference>
<keyword evidence="2 8" id="KW-1003">Cell membrane</keyword>
<comment type="pathway">
    <text evidence="8">Protein modification; lipoprotein biosynthesis (N-acyl transfer).</text>
</comment>
<evidence type="ECO:0000256" key="5">
    <source>
        <dbReference type="ARBA" id="ARBA00022989"/>
    </source>
</evidence>
<dbReference type="AlphaFoldDB" id="A0A8H9L2X6"/>
<dbReference type="Proteomes" id="UP000655589">
    <property type="component" value="Unassembled WGS sequence"/>
</dbReference>
<proteinExistence type="inferred from homology"/>
<dbReference type="PANTHER" id="PTHR38686:SF1">
    <property type="entry name" value="APOLIPOPROTEIN N-ACYLTRANSFERASE"/>
    <property type="match status" value="1"/>
</dbReference>
<evidence type="ECO:0000256" key="7">
    <source>
        <dbReference type="ARBA" id="ARBA00023315"/>
    </source>
</evidence>
<comment type="subcellular location">
    <subcellularLocation>
        <location evidence="1 8">Cell membrane</location>
        <topology evidence="1 8">Multi-pass membrane protein</topology>
    </subcellularLocation>
</comment>
<comment type="function">
    <text evidence="8">Catalyzes the phospholipid dependent N-acylation of the N-terminal cysteine of apolipoprotein, the last step in lipoprotein maturation.</text>
</comment>
<sequence length="531" mass="55224">MTQALAQPTPGTASGDPTPSAPPLLPLWAAVPVAALAGLALDAAFPSLGWWPLAYVAVAASLVTFVGRRAWGAVLVGAAFGAAFWFPHVSWSSRFLGDDPLGWVPWVALATSQTLLTAAVSPLIALAYRWVPRWRGTRAVRLAVLPLVVAGAWTTRELVLGSWPYGGFPWGRLGMSQSASPVAPVASWLGVSGLTFCMVLLCAAVIEVVRHAAAAPSAGRGRWLTGVPAVALAAVLVALPQFPTTPAGTLRVGAVQGDGPAAYVDEREPGDLLRAQLDASEPLEDERVDLVVWPEGGVGADPVADGGAATALSSAARRYQAPLLVNAASWRGDRMFNTSFLWTEGGPTATHAKRHPVPFGEYVPDRAFYGAIVPSLVNLLAREYSPGSDAPVVDTGDAVVGLAICFDVVFDDVVREGVQGGAQAYMFQTNNADFRGTDENLQQTAMARMRAVETGRAVVNLSTTGTSQVFGPDGAPGPALPADEAGIIVTDVELRDGVTAGVLVGPWLQRGIVVGTVLALAALAVAGRRRA</sequence>
<dbReference type="InterPro" id="IPR045378">
    <property type="entry name" value="LNT_N"/>
</dbReference>
<accession>A0A8H9L2X6</accession>
<reference evidence="10" key="2">
    <citation type="submission" date="2020-09" db="EMBL/GenBank/DDBJ databases">
        <authorList>
            <person name="Sun Q."/>
            <person name="Ohkuma M."/>
        </authorList>
    </citation>
    <scope>NUCLEOTIDE SEQUENCE</scope>
    <source>
        <strain evidence="10">JCM 3051</strain>
    </source>
</reference>
<dbReference type="GO" id="GO:0042158">
    <property type="term" value="P:lipoprotein biosynthetic process"/>
    <property type="evidence" value="ECO:0007669"/>
    <property type="project" value="UniProtKB-UniRule"/>
</dbReference>
<keyword evidence="11" id="KW-1185">Reference proteome</keyword>
<evidence type="ECO:0000256" key="2">
    <source>
        <dbReference type="ARBA" id="ARBA00022475"/>
    </source>
</evidence>
<dbReference type="InterPro" id="IPR004563">
    <property type="entry name" value="Apolipo_AcylTrfase"/>
</dbReference>
<name>A0A8H9L2X6_9MICO</name>
<evidence type="ECO:0000256" key="3">
    <source>
        <dbReference type="ARBA" id="ARBA00022679"/>
    </source>
</evidence>
<dbReference type="UniPathway" id="UPA00666"/>
<keyword evidence="10" id="KW-0449">Lipoprotein</keyword>
<comment type="catalytic activity">
    <reaction evidence="8">
        <text>N-terminal S-1,2-diacyl-sn-glyceryl-L-cysteinyl-[lipoprotein] + a glycerophospholipid = N-acyl-S-1,2-diacyl-sn-glyceryl-L-cysteinyl-[lipoprotein] + a 2-acyl-sn-glycero-3-phospholipid + H(+)</text>
        <dbReference type="Rhea" id="RHEA:48228"/>
        <dbReference type="Rhea" id="RHEA-COMP:14681"/>
        <dbReference type="Rhea" id="RHEA-COMP:14684"/>
        <dbReference type="ChEBI" id="CHEBI:15378"/>
        <dbReference type="ChEBI" id="CHEBI:136912"/>
        <dbReference type="ChEBI" id="CHEBI:140656"/>
        <dbReference type="ChEBI" id="CHEBI:140657"/>
        <dbReference type="ChEBI" id="CHEBI:140660"/>
        <dbReference type="EC" id="2.3.1.269"/>
    </reaction>
</comment>
<comment type="similarity">
    <text evidence="8">Belongs to the CN hydrolase family. Apolipoprotein N-acyltransferase subfamily.</text>
</comment>
<dbReference type="EMBL" id="BMPT01000003">
    <property type="protein sequence ID" value="GGM16156.1"/>
    <property type="molecule type" value="Genomic_DNA"/>
</dbReference>
<dbReference type="CDD" id="cd07571">
    <property type="entry name" value="ALP_N-acyl_transferase"/>
    <property type="match status" value="1"/>
</dbReference>
<dbReference type="InterPro" id="IPR003010">
    <property type="entry name" value="C-N_Hydrolase"/>
</dbReference>
<evidence type="ECO:0000256" key="8">
    <source>
        <dbReference type="HAMAP-Rule" id="MF_01148"/>
    </source>
</evidence>
<dbReference type="Pfam" id="PF20154">
    <property type="entry name" value="LNT_N"/>
    <property type="match status" value="1"/>
</dbReference>
<dbReference type="PROSITE" id="PS50263">
    <property type="entry name" value="CN_HYDROLASE"/>
    <property type="match status" value="1"/>
</dbReference>
<evidence type="ECO:0000259" key="9">
    <source>
        <dbReference type="PROSITE" id="PS50263"/>
    </source>
</evidence>
<feature type="domain" description="CN hydrolase" evidence="9">
    <location>
        <begin position="250"/>
        <end position="494"/>
    </location>
</feature>
<evidence type="ECO:0000256" key="4">
    <source>
        <dbReference type="ARBA" id="ARBA00022692"/>
    </source>
</evidence>
<feature type="transmembrane region" description="Helical" evidence="8">
    <location>
        <begin position="221"/>
        <end position="242"/>
    </location>
</feature>
<comment type="caution">
    <text evidence="10">The sequence shown here is derived from an EMBL/GenBank/DDBJ whole genome shotgun (WGS) entry which is preliminary data.</text>
</comment>
<reference evidence="10" key="1">
    <citation type="journal article" date="2014" name="Int. J. Syst. Evol. Microbiol.">
        <title>Complete genome sequence of Corynebacterium casei LMG S-19264T (=DSM 44701T), isolated from a smear-ripened cheese.</title>
        <authorList>
            <consortium name="US DOE Joint Genome Institute (JGI-PGF)"/>
            <person name="Walter F."/>
            <person name="Albersmeier A."/>
            <person name="Kalinowski J."/>
            <person name="Ruckert C."/>
        </authorList>
    </citation>
    <scope>NUCLEOTIDE SEQUENCE</scope>
    <source>
        <strain evidence="10">JCM 3051</strain>
    </source>
</reference>
<feature type="transmembrane region" description="Helical" evidence="8">
    <location>
        <begin position="140"/>
        <end position="165"/>
    </location>
</feature>
<dbReference type="HAMAP" id="MF_01148">
    <property type="entry name" value="Lnt"/>
    <property type="match status" value="1"/>
</dbReference>
<evidence type="ECO:0000313" key="10">
    <source>
        <dbReference type="EMBL" id="GGM16156.1"/>
    </source>
</evidence>
<dbReference type="EC" id="2.3.1.269" evidence="8"/>
<evidence type="ECO:0000256" key="1">
    <source>
        <dbReference type="ARBA" id="ARBA00004651"/>
    </source>
</evidence>
<protein>
    <recommendedName>
        <fullName evidence="8">Apolipoprotein N-acyltransferase</fullName>
        <shortName evidence="8">ALP N-acyltransferase</shortName>
        <ecNumber evidence="8">2.3.1.269</ecNumber>
    </recommendedName>
</protein>
<feature type="transmembrane region" description="Helical" evidence="8">
    <location>
        <begin position="103"/>
        <end position="128"/>
    </location>
</feature>
<dbReference type="SUPFAM" id="SSF56317">
    <property type="entry name" value="Carbon-nitrogen hydrolase"/>
    <property type="match status" value="1"/>
</dbReference>
<keyword evidence="3 8" id="KW-0808">Transferase</keyword>
<keyword evidence="5 8" id="KW-1133">Transmembrane helix</keyword>
<dbReference type="Gene3D" id="3.60.110.10">
    <property type="entry name" value="Carbon-nitrogen hydrolase"/>
    <property type="match status" value="1"/>
</dbReference>
<feature type="transmembrane region" description="Helical" evidence="8">
    <location>
        <begin position="185"/>
        <end position="209"/>
    </location>
</feature>
<evidence type="ECO:0000313" key="11">
    <source>
        <dbReference type="Proteomes" id="UP000655589"/>
    </source>
</evidence>
<dbReference type="Pfam" id="PF00795">
    <property type="entry name" value="CN_hydrolase"/>
    <property type="match status" value="1"/>
</dbReference>
<dbReference type="GO" id="GO:0016410">
    <property type="term" value="F:N-acyltransferase activity"/>
    <property type="evidence" value="ECO:0007669"/>
    <property type="project" value="UniProtKB-UniRule"/>
</dbReference>
<keyword evidence="4 8" id="KW-0812">Transmembrane</keyword>